<dbReference type="SUPFAM" id="SSF46689">
    <property type="entry name" value="Homeodomain-like"/>
    <property type="match status" value="1"/>
</dbReference>
<dbReference type="GO" id="GO:0006313">
    <property type="term" value="P:DNA transposition"/>
    <property type="evidence" value="ECO:0007669"/>
    <property type="project" value="InterPro"/>
</dbReference>
<dbReference type="Proteomes" id="UP000070659">
    <property type="component" value="Unassembled WGS sequence"/>
</dbReference>
<dbReference type="GO" id="GO:0004803">
    <property type="term" value="F:transposase activity"/>
    <property type="evidence" value="ECO:0007669"/>
    <property type="project" value="InterPro"/>
</dbReference>
<evidence type="ECO:0000313" key="2">
    <source>
        <dbReference type="EMBL" id="KWW97753.1"/>
    </source>
</evidence>
<reference evidence="5" key="3">
    <citation type="submission" date="2015-04" db="EMBL/GenBank/DDBJ databases">
        <title>Physiological reanalysis, assessment of diazotrophy, and genome sequences of multiple isolates of Streptomyces thermoautotrophicus.</title>
        <authorList>
            <person name="MacKellar D.C."/>
            <person name="Lieber L."/>
            <person name="Norman J."/>
            <person name="Bolger A."/>
            <person name="Tobin C."/>
            <person name="Murray J.W."/>
            <person name="Chang R."/>
            <person name="Ford T."/>
            <person name="Nguyen P.Q."/>
            <person name="Woodward J."/>
            <person name="Permingeat H."/>
            <person name="Joshi N.S."/>
            <person name="Silver P.A."/>
            <person name="Usadel B."/>
            <person name="Rutherford A.W."/>
            <person name="Friesen M."/>
            <person name="Prell J."/>
        </authorList>
    </citation>
    <scope>NUCLEOTIDE SEQUENCE [LARGE SCALE GENOMIC DNA]</scope>
    <source>
        <strain evidence="5">H1</strain>
    </source>
</reference>
<dbReference type="RefSeq" id="WP_066883364.1">
    <property type="nucleotide sequence ID" value="NZ_JYIJ01000019.1"/>
</dbReference>
<dbReference type="Proteomes" id="UP000070188">
    <property type="component" value="Unassembled WGS sequence"/>
</dbReference>
<dbReference type="EMBL" id="LAXD01000001">
    <property type="protein sequence ID" value="KWW98570.1"/>
    <property type="molecule type" value="Genomic_DNA"/>
</dbReference>
<dbReference type="EMBL" id="JYIJ01000019">
    <property type="protein sequence ID" value="KWW97753.1"/>
    <property type="molecule type" value="Genomic_DNA"/>
</dbReference>
<dbReference type="InterPro" id="IPR002514">
    <property type="entry name" value="Transposase_8"/>
</dbReference>
<reference evidence="2 7" key="1">
    <citation type="submission" date="2015-02" db="EMBL/GenBank/DDBJ databases">
        <title>Physiological reanalysis, assessment of diazotrophy, and genome sequences of multiple isolates of Streptomyces thermoautotrophicus.</title>
        <authorList>
            <person name="MacKellar D.C."/>
            <person name="Lieber L."/>
            <person name="Norman J."/>
            <person name="Bolger A."/>
            <person name="Tobin C."/>
            <person name="Murray J.W."/>
            <person name="Prell J."/>
        </authorList>
    </citation>
    <scope>NUCLEOTIDE SEQUENCE [LARGE SCALE GENOMIC DNA]</scope>
    <source>
        <strain evidence="2 7">UBT1</strain>
    </source>
</reference>
<organism evidence="3 5">
    <name type="scientific">Carbonactinospora thermoautotrophica</name>
    <dbReference type="NCBI Taxonomy" id="1469144"/>
    <lineage>
        <taxon>Bacteria</taxon>
        <taxon>Bacillati</taxon>
        <taxon>Actinomycetota</taxon>
        <taxon>Actinomycetes</taxon>
        <taxon>Kitasatosporales</taxon>
        <taxon>Carbonactinosporaceae</taxon>
        <taxon>Carbonactinospora</taxon>
    </lineage>
</organism>
<protein>
    <submittedName>
        <fullName evidence="2 3">Transposase</fullName>
    </submittedName>
</protein>
<evidence type="ECO:0000313" key="4">
    <source>
        <dbReference type="EMBL" id="KWX06240.1"/>
    </source>
</evidence>
<dbReference type="PATRIC" id="fig|1469144.10.peg.270"/>
<reference evidence="6" key="2">
    <citation type="submission" date="2015-02" db="EMBL/GenBank/DDBJ databases">
        <title>Physiological reanalysis, assessment of diazotrophy, and genome sequences of multiple isolates of Streptomyces thermoautotrophicus.</title>
        <authorList>
            <person name="MacKellar D.C."/>
            <person name="Lieber L."/>
            <person name="Norman J."/>
            <person name="Bolger A."/>
            <person name="Tobin C."/>
            <person name="Murray J.W."/>
            <person name="Friesen M."/>
            <person name="Prell J."/>
        </authorList>
    </citation>
    <scope>NUCLEOTIDE SEQUENCE [LARGE SCALE GENOMIC DNA]</scope>
    <source>
        <strain evidence="6">UBT1</strain>
    </source>
</reference>
<dbReference type="Proteomes" id="UP000070598">
    <property type="component" value="Unassembled WGS sequence"/>
</dbReference>
<dbReference type="STRING" id="1469144.LI90_197"/>
<evidence type="ECO:0000313" key="5">
    <source>
        <dbReference type="Proteomes" id="UP000070188"/>
    </source>
</evidence>
<gene>
    <name evidence="3" type="ORF">LI90_197</name>
    <name evidence="2" type="ORF">TH66_19955</name>
    <name evidence="4" type="ORF">TR74_22635</name>
</gene>
<keyword evidence="1" id="KW-0175">Coiled coil</keyword>
<evidence type="ECO:0000256" key="1">
    <source>
        <dbReference type="SAM" id="Coils"/>
    </source>
</evidence>
<dbReference type="Gene3D" id="1.10.10.60">
    <property type="entry name" value="Homeodomain-like"/>
    <property type="match status" value="1"/>
</dbReference>
<feature type="coiled-coil region" evidence="1">
    <location>
        <begin position="60"/>
        <end position="87"/>
    </location>
</feature>
<accession>A0A132ML33</accession>
<sequence length="97" mass="11041">MGRPSKFPPELERDAVELVRATGKPVRQVARELGINPETLRGWVRQDKIDRGEGLGGELTSAEREELKRLRREVAELRMEKEILAKAAAFFVKEATR</sequence>
<evidence type="ECO:0000313" key="6">
    <source>
        <dbReference type="Proteomes" id="UP000070598"/>
    </source>
</evidence>
<proteinExistence type="predicted"/>
<dbReference type="AlphaFoldDB" id="A0A132ML33"/>
<dbReference type="InterPro" id="IPR051839">
    <property type="entry name" value="RD_transcriptional_regulator"/>
</dbReference>
<name>A0A132ML33_9ACTN</name>
<dbReference type="PANTHER" id="PTHR33215:SF13">
    <property type="entry name" value="PROTEIN DISTAL ANTENNA"/>
    <property type="match status" value="1"/>
</dbReference>
<dbReference type="PANTHER" id="PTHR33215">
    <property type="entry name" value="PROTEIN DISTAL ANTENNA"/>
    <property type="match status" value="1"/>
</dbReference>
<evidence type="ECO:0000313" key="3">
    <source>
        <dbReference type="EMBL" id="KWW98570.1"/>
    </source>
</evidence>
<dbReference type="InterPro" id="IPR009057">
    <property type="entry name" value="Homeodomain-like_sf"/>
</dbReference>
<dbReference type="EMBL" id="JYIK01001109">
    <property type="protein sequence ID" value="KWX06240.1"/>
    <property type="molecule type" value="Genomic_DNA"/>
</dbReference>
<dbReference type="GO" id="GO:0003677">
    <property type="term" value="F:DNA binding"/>
    <property type="evidence" value="ECO:0007669"/>
    <property type="project" value="InterPro"/>
</dbReference>
<keyword evidence="5" id="KW-1185">Reference proteome</keyword>
<evidence type="ECO:0000313" key="7">
    <source>
        <dbReference type="Proteomes" id="UP000070659"/>
    </source>
</evidence>
<dbReference type="Pfam" id="PF01527">
    <property type="entry name" value="HTH_Tnp_1"/>
    <property type="match status" value="1"/>
</dbReference>
<comment type="caution">
    <text evidence="3">The sequence shown here is derived from an EMBL/GenBank/DDBJ whole genome shotgun (WGS) entry which is preliminary data.</text>
</comment>
<reference evidence="3" key="4">
    <citation type="submission" date="2015-04" db="EMBL/GenBank/DDBJ databases">
        <title>Physiological reanalysis, assessment of diazotrophy, and genome sequences of multiple isolates of Streptomyces thermoautotrophicus.</title>
        <authorList>
            <person name="MacKellar D.C."/>
            <person name="Lieber L."/>
            <person name="Norman J."/>
            <person name="Bolger A."/>
            <person name="Tobin C."/>
            <person name="Murray J.W."/>
            <person name="Woodward J."/>
            <person name="Friesen M."/>
            <person name="Prell J."/>
        </authorList>
    </citation>
    <scope>NUCLEOTIDE SEQUENCE [LARGE SCALE GENOMIC DNA]</scope>
    <source>
        <strain evidence="3">H1</strain>
    </source>
</reference>